<feature type="region of interest" description="Disordered" evidence="5">
    <location>
        <begin position="1"/>
        <end position="24"/>
    </location>
</feature>
<evidence type="ECO:0000256" key="4">
    <source>
        <dbReference type="RuleBase" id="RU000304"/>
    </source>
</evidence>
<keyword evidence="8" id="KW-1185">Reference proteome</keyword>
<dbReference type="PROSITE" id="PS50011">
    <property type="entry name" value="PROTEIN_KINASE_DOM"/>
    <property type="match status" value="1"/>
</dbReference>
<evidence type="ECO:0000259" key="6">
    <source>
        <dbReference type="PROSITE" id="PS50011"/>
    </source>
</evidence>
<evidence type="ECO:0000313" key="7">
    <source>
        <dbReference type="EMBL" id="KAG8469561.1"/>
    </source>
</evidence>
<dbReference type="PROSITE" id="PS00107">
    <property type="entry name" value="PROTEIN_KINASE_ATP"/>
    <property type="match status" value="1"/>
</dbReference>
<dbReference type="Proteomes" id="UP000751190">
    <property type="component" value="Unassembled WGS sequence"/>
</dbReference>
<keyword evidence="2 3" id="KW-0067">ATP-binding</keyword>
<dbReference type="OMA" id="RKCAAIN"/>
<feature type="domain" description="Protein kinase" evidence="6">
    <location>
        <begin position="33"/>
        <end position="301"/>
    </location>
</feature>
<dbReference type="InterPro" id="IPR011009">
    <property type="entry name" value="Kinase-like_dom_sf"/>
</dbReference>
<keyword evidence="4" id="KW-0418">Kinase</keyword>
<dbReference type="GO" id="GO:0005524">
    <property type="term" value="F:ATP binding"/>
    <property type="evidence" value="ECO:0007669"/>
    <property type="project" value="UniProtKB-UniRule"/>
</dbReference>
<sequence length="367" mass="40603">MEADRRSDRRLAVENKPERNRRPSSTVYIESAYEWGEKLGSGAYGVVFAGTSKHDGREVAIKVIPKERPSSEVDPVDFAAHLEQVRNEIKALVELRDHGDCEAIIPYHGSFETKEKLCIIMDRADGELADVIANGTVKVTEKAAQMILTSVLKGVAFLHEHDYVHRDLKFENLLMMDKNDLSSVVLTDFGLATKTSEAAPGECGTPLYMSPEIWMRNSIAHGPKVDIWAVGIIAYILMCGRHPIKARHLEELKAKVCVDRIELDFKGSGVSNCAQDFVRRLLTADPVARPAAKDALAHPFITGESQRVVHESVVDMLRAYAAEQRLKKGFLLVDAVARMQLLSSNKGGRGSPEILHARIVAQQPATT</sequence>
<dbReference type="SUPFAM" id="SSF56112">
    <property type="entry name" value="Protein kinase-like (PK-like)"/>
    <property type="match status" value="1"/>
</dbReference>
<evidence type="ECO:0000256" key="3">
    <source>
        <dbReference type="PROSITE-ProRule" id="PRU10141"/>
    </source>
</evidence>
<protein>
    <recommendedName>
        <fullName evidence="6">Protein kinase domain-containing protein</fullName>
    </recommendedName>
</protein>
<dbReference type="InterPro" id="IPR000719">
    <property type="entry name" value="Prot_kinase_dom"/>
</dbReference>
<dbReference type="SMART" id="SM00220">
    <property type="entry name" value="S_TKc"/>
    <property type="match status" value="1"/>
</dbReference>
<proteinExistence type="inferred from homology"/>
<dbReference type="InterPro" id="IPR017441">
    <property type="entry name" value="Protein_kinase_ATP_BS"/>
</dbReference>
<dbReference type="AlphaFoldDB" id="A0A8J5XV52"/>
<keyword evidence="4" id="KW-0808">Transferase</keyword>
<dbReference type="Gene3D" id="1.10.510.10">
    <property type="entry name" value="Transferase(Phosphotransferase) domain 1"/>
    <property type="match status" value="1"/>
</dbReference>
<evidence type="ECO:0000256" key="5">
    <source>
        <dbReference type="SAM" id="MobiDB-lite"/>
    </source>
</evidence>
<dbReference type="EMBL" id="JAGTXO010000002">
    <property type="protein sequence ID" value="KAG8469561.1"/>
    <property type="molecule type" value="Genomic_DNA"/>
</dbReference>
<dbReference type="PANTHER" id="PTHR24347">
    <property type="entry name" value="SERINE/THREONINE-PROTEIN KINASE"/>
    <property type="match status" value="1"/>
</dbReference>
<gene>
    <name evidence="7" type="ORF">KFE25_006016</name>
</gene>
<dbReference type="InterPro" id="IPR008271">
    <property type="entry name" value="Ser/Thr_kinase_AS"/>
</dbReference>
<reference evidence="7" key="1">
    <citation type="submission" date="2021-05" db="EMBL/GenBank/DDBJ databases">
        <title>The genome of the haptophyte Pavlova lutheri (Diacronema luteri, Pavlovales) - a model for lipid biosynthesis in eukaryotic algae.</title>
        <authorList>
            <person name="Hulatt C.J."/>
            <person name="Posewitz M.C."/>
        </authorList>
    </citation>
    <scope>NUCLEOTIDE SEQUENCE</scope>
    <source>
        <strain evidence="7">NIVA-4/92</strain>
    </source>
</reference>
<comment type="caution">
    <text evidence="7">The sequence shown here is derived from an EMBL/GenBank/DDBJ whole genome shotgun (WGS) entry which is preliminary data.</text>
</comment>
<organism evidence="7 8">
    <name type="scientific">Diacronema lutheri</name>
    <name type="common">Unicellular marine alga</name>
    <name type="synonym">Monochrysis lutheri</name>
    <dbReference type="NCBI Taxonomy" id="2081491"/>
    <lineage>
        <taxon>Eukaryota</taxon>
        <taxon>Haptista</taxon>
        <taxon>Haptophyta</taxon>
        <taxon>Pavlovophyceae</taxon>
        <taxon>Pavlovales</taxon>
        <taxon>Pavlovaceae</taxon>
        <taxon>Diacronema</taxon>
    </lineage>
</organism>
<dbReference type="GO" id="GO:0004674">
    <property type="term" value="F:protein serine/threonine kinase activity"/>
    <property type="evidence" value="ECO:0007669"/>
    <property type="project" value="UniProtKB-KW"/>
</dbReference>
<name>A0A8J5XV52_DIALT</name>
<dbReference type="OrthoDB" id="40902at2759"/>
<evidence type="ECO:0000313" key="8">
    <source>
        <dbReference type="Proteomes" id="UP000751190"/>
    </source>
</evidence>
<dbReference type="Pfam" id="PF00069">
    <property type="entry name" value="Pkinase"/>
    <property type="match status" value="1"/>
</dbReference>
<evidence type="ECO:0000256" key="2">
    <source>
        <dbReference type="ARBA" id="ARBA00022840"/>
    </source>
</evidence>
<feature type="compositionally biased region" description="Basic and acidic residues" evidence="5">
    <location>
        <begin position="1"/>
        <end position="21"/>
    </location>
</feature>
<keyword evidence="1 3" id="KW-0547">Nucleotide-binding</keyword>
<dbReference type="PROSITE" id="PS00108">
    <property type="entry name" value="PROTEIN_KINASE_ST"/>
    <property type="match status" value="1"/>
</dbReference>
<keyword evidence="4" id="KW-0723">Serine/threonine-protein kinase</keyword>
<feature type="binding site" evidence="3">
    <location>
        <position position="62"/>
    </location>
    <ligand>
        <name>ATP</name>
        <dbReference type="ChEBI" id="CHEBI:30616"/>
    </ligand>
</feature>
<evidence type="ECO:0000256" key="1">
    <source>
        <dbReference type="ARBA" id="ARBA00022741"/>
    </source>
</evidence>
<comment type="similarity">
    <text evidence="4">Belongs to the protein kinase superfamily.</text>
</comment>
<accession>A0A8J5XV52</accession>